<dbReference type="Proteomes" id="UP001204851">
    <property type="component" value="Unassembled WGS sequence"/>
</dbReference>
<comment type="caution">
    <text evidence="3">The sequence shown here is derived from an EMBL/GenBank/DDBJ whole genome shotgun (WGS) entry which is preliminary data.</text>
</comment>
<evidence type="ECO:0000256" key="2">
    <source>
        <dbReference type="ARBA" id="ARBA00022840"/>
    </source>
</evidence>
<accession>A0ABT1BRL2</accession>
<gene>
    <name evidence="3" type="ORF">M0L44_19430</name>
</gene>
<keyword evidence="3" id="KW-0808">Transferase</keyword>
<dbReference type="InterPro" id="IPR027417">
    <property type="entry name" value="P-loop_NTPase"/>
</dbReference>
<evidence type="ECO:0000256" key="1">
    <source>
        <dbReference type="ARBA" id="ARBA00022741"/>
    </source>
</evidence>
<dbReference type="EC" id="2.7.10.2" evidence="3"/>
<dbReference type="InterPro" id="IPR005702">
    <property type="entry name" value="Wzc-like_C"/>
</dbReference>
<dbReference type="RefSeq" id="WP_252771832.1">
    <property type="nucleotide sequence ID" value="NZ_JAMXMC010000013.1"/>
</dbReference>
<dbReference type="GO" id="GO:0004715">
    <property type="term" value="F:non-membrane spanning protein tyrosine kinase activity"/>
    <property type="evidence" value="ECO:0007669"/>
    <property type="project" value="UniProtKB-EC"/>
</dbReference>
<dbReference type="Pfam" id="PF10609">
    <property type="entry name" value="ParA"/>
    <property type="match status" value="1"/>
</dbReference>
<dbReference type="CDD" id="cd05387">
    <property type="entry name" value="BY-kinase"/>
    <property type="match status" value="1"/>
</dbReference>
<sequence length="303" mass="31999">MSQTPTDSEDIKPAKAVPSAEDVRSLGEIIRDTRNLSAKQVGEILEYQRINGLKFGEAAIALGLATPDDVLHALSKQFNYAYGGQETQNSSPELVVLAQPFGHQAEAFRAMRAQILMRTQPTAEEGAPTKKRALAVLSATTGDGKTFFAANLAVAFAQLGQRTLIIDADLRGPRLHEVFDLASGTGLAGLLSGRRGESVIKPAKGVPNLFVLPVGISPPNPLELLEGPAFGLLLMELLTKFDHVIIDTPAASFGADGLVVAARCGLALVIARKDQNSIEAVQSLVGSLHATQAAVVGVVMNEF</sequence>
<dbReference type="Gene3D" id="3.40.50.300">
    <property type="entry name" value="P-loop containing nucleotide triphosphate hydrolases"/>
    <property type="match status" value="1"/>
</dbReference>
<organism evidence="3 4">
    <name type="scientific">Ideonella oryzae</name>
    <dbReference type="NCBI Taxonomy" id="2937441"/>
    <lineage>
        <taxon>Bacteria</taxon>
        <taxon>Pseudomonadati</taxon>
        <taxon>Pseudomonadota</taxon>
        <taxon>Betaproteobacteria</taxon>
        <taxon>Burkholderiales</taxon>
        <taxon>Sphaerotilaceae</taxon>
        <taxon>Ideonella</taxon>
    </lineage>
</organism>
<protein>
    <submittedName>
        <fullName evidence="3">Polysaccharide biosynthesis tyrosine autokinase</fullName>
        <ecNumber evidence="3">2.7.10.2</ecNumber>
    </submittedName>
</protein>
<proteinExistence type="predicted"/>
<dbReference type="InterPro" id="IPR037257">
    <property type="entry name" value="T2SS_E_N_sf"/>
</dbReference>
<keyword evidence="2" id="KW-0067">ATP-binding</keyword>
<dbReference type="PANTHER" id="PTHR32309">
    <property type="entry name" value="TYROSINE-PROTEIN KINASE"/>
    <property type="match status" value="1"/>
</dbReference>
<keyword evidence="4" id="KW-1185">Reference proteome</keyword>
<dbReference type="NCBIfam" id="TIGR01007">
    <property type="entry name" value="eps_fam"/>
    <property type="match status" value="1"/>
</dbReference>
<evidence type="ECO:0000313" key="4">
    <source>
        <dbReference type="Proteomes" id="UP001204851"/>
    </source>
</evidence>
<evidence type="ECO:0000313" key="3">
    <source>
        <dbReference type="EMBL" id="MCO5978876.1"/>
    </source>
</evidence>
<reference evidence="3 4" key="1">
    <citation type="submission" date="2022-06" db="EMBL/GenBank/DDBJ databases">
        <title>Ideonella sp. NS12-5 Genome sequencing and assembly.</title>
        <authorList>
            <person name="Jung Y."/>
        </authorList>
    </citation>
    <scope>NUCLEOTIDE SEQUENCE [LARGE SCALE GENOMIC DNA]</scope>
    <source>
        <strain evidence="3 4">NS12-5</strain>
    </source>
</reference>
<keyword evidence="1" id="KW-0547">Nucleotide-binding</keyword>
<dbReference type="EMBL" id="JAMXMC010000013">
    <property type="protein sequence ID" value="MCO5978876.1"/>
    <property type="molecule type" value="Genomic_DNA"/>
</dbReference>
<dbReference type="SUPFAM" id="SSF160246">
    <property type="entry name" value="EspE N-terminal domain-like"/>
    <property type="match status" value="1"/>
</dbReference>
<dbReference type="SUPFAM" id="SSF52540">
    <property type="entry name" value="P-loop containing nucleoside triphosphate hydrolases"/>
    <property type="match status" value="1"/>
</dbReference>
<dbReference type="InterPro" id="IPR033756">
    <property type="entry name" value="YlxH/NBP35"/>
</dbReference>
<dbReference type="InterPro" id="IPR050445">
    <property type="entry name" value="Bact_polysacc_biosynth/exp"/>
</dbReference>
<dbReference type="PANTHER" id="PTHR32309:SF31">
    <property type="entry name" value="CAPSULAR EXOPOLYSACCHARIDE FAMILY"/>
    <property type="match status" value="1"/>
</dbReference>
<name>A0ABT1BRL2_9BURK</name>